<evidence type="ECO:0000313" key="2">
    <source>
        <dbReference type="EMBL" id="MDF2258308.1"/>
    </source>
</evidence>
<comment type="caution">
    <text evidence="2">The sequence shown here is derived from an EMBL/GenBank/DDBJ whole genome shotgun (WGS) entry which is preliminary data.</text>
</comment>
<dbReference type="RefSeq" id="WP_275817207.1">
    <property type="nucleotide sequence ID" value="NZ_BAAANM010000007.1"/>
</dbReference>
<evidence type="ECO:0000256" key="1">
    <source>
        <dbReference type="SAM" id="MobiDB-lite"/>
    </source>
</evidence>
<keyword evidence="3" id="KW-1185">Reference proteome</keyword>
<proteinExistence type="predicted"/>
<accession>A0ABT5Z399</accession>
<feature type="compositionally biased region" description="Pro residues" evidence="1">
    <location>
        <begin position="152"/>
        <end position="165"/>
    </location>
</feature>
<reference evidence="2 3" key="1">
    <citation type="submission" date="2023-03" db="EMBL/GenBank/DDBJ databases">
        <title>Draft genome sequence of type strain Streptomyces ferralitis JCM 14344.</title>
        <authorList>
            <person name="Klaysubun C."/>
            <person name="Duangmal K."/>
        </authorList>
    </citation>
    <scope>NUCLEOTIDE SEQUENCE [LARGE SCALE GENOMIC DNA]</scope>
    <source>
        <strain evidence="2 3">JCM 14344</strain>
    </source>
</reference>
<sequence>MHHHGYLWVGDKAVFDDDGLRRMPVAPWPADDPEETVRRQAAYRAWTEAFIRSEVPPLETAHWLMKSPSLIRGTWDDPAAAAAWLGGVLREQAPRFASEHDRDPARLARQVARAAAALASGGDVSVGCYLTTPTFLSVAVVTCSPNRAEPDLPCPIPHPPGPPHPPRSDRTPPP</sequence>
<feature type="region of interest" description="Disordered" evidence="1">
    <location>
        <begin position="148"/>
        <end position="174"/>
    </location>
</feature>
<dbReference type="EMBL" id="JARHTQ010000015">
    <property type="protein sequence ID" value="MDF2258308.1"/>
    <property type="molecule type" value="Genomic_DNA"/>
</dbReference>
<organism evidence="2 3">
    <name type="scientific">Streptantibioticus ferralitis</name>
    <dbReference type="NCBI Taxonomy" id="236510"/>
    <lineage>
        <taxon>Bacteria</taxon>
        <taxon>Bacillati</taxon>
        <taxon>Actinomycetota</taxon>
        <taxon>Actinomycetes</taxon>
        <taxon>Kitasatosporales</taxon>
        <taxon>Streptomycetaceae</taxon>
        <taxon>Streptantibioticus</taxon>
    </lineage>
</organism>
<gene>
    <name evidence="2" type="ORF">P2L57_22080</name>
</gene>
<name>A0ABT5Z399_9ACTN</name>
<dbReference type="Proteomes" id="UP001220022">
    <property type="component" value="Unassembled WGS sequence"/>
</dbReference>
<protein>
    <submittedName>
        <fullName evidence="2">Uncharacterized protein</fullName>
    </submittedName>
</protein>
<evidence type="ECO:0000313" key="3">
    <source>
        <dbReference type="Proteomes" id="UP001220022"/>
    </source>
</evidence>